<protein>
    <submittedName>
        <fullName evidence="10">Two component transcriptional regulator, winged helix family</fullName>
    </submittedName>
</protein>
<dbReference type="Proteomes" id="UP000184418">
    <property type="component" value="Unassembled WGS sequence"/>
</dbReference>
<accession>A0A1M6KIT4</accession>
<name>A0A1M6KIT4_9BACT</name>
<evidence type="ECO:0000313" key="10">
    <source>
        <dbReference type="EMBL" id="SHJ58837.1"/>
    </source>
</evidence>
<evidence type="ECO:0000256" key="7">
    <source>
        <dbReference type="PROSITE-ProRule" id="PRU01091"/>
    </source>
</evidence>
<dbReference type="InterPro" id="IPR001867">
    <property type="entry name" value="OmpR/PhoB-type_DNA-bd"/>
</dbReference>
<dbReference type="GO" id="GO:0006355">
    <property type="term" value="P:regulation of DNA-templated transcription"/>
    <property type="evidence" value="ECO:0007669"/>
    <property type="project" value="InterPro"/>
</dbReference>
<dbReference type="PROSITE" id="PS50110">
    <property type="entry name" value="RESPONSE_REGULATORY"/>
    <property type="match status" value="1"/>
</dbReference>
<dbReference type="EMBL" id="FQYN01000008">
    <property type="protein sequence ID" value="SHJ58837.1"/>
    <property type="molecule type" value="Genomic_DNA"/>
</dbReference>
<evidence type="ECO:0000256" key="4">
    <source>
        <dbReference type="ARBA" id="ARBA00023125"/>
    </source>
</evidence>
<dbReference type="CDD" id="cd19935">
    <property type="entry name" value="REC_OmpR_CusR-like"/>
    <property type="match status" value="1"/>
</dbReference>
<feature type="domain" description="Response regulatory" evidence="8">
    <location>
        <begin position="2"/>
        <end position="116"/>
    </location>
</feature>
<dbReference type="CDD" id="cd00383">
    <property type="entry name" value="trans_reg_C"/>
    <property type="match status" value="1"/>
</dbReference>
<dbReference type="SMART" id="SM00862">
    <property type="entry name" value="Trans_reg_C"/>
    <property type="match status" value="1"/>
</dbReference>
<gene>
    <name evidence="10" type="ORF">SAMN02745146_3452</name>
</gene>
<dbReference type="GO" id="GO:0000156">
    <property type="term" value="F:phosphorelay response regulator activity"/>
    <property type="evidence" value="ECO:0007669"/>
    <property type="project" value="TreeGrafter"/>
</dbReference>
<dbReference type="FunFam" id="1.10.10.10:FF:000005">
    <property type="entry name" value="Two-component system response regulator"/>
    <property type="match status" value="1"/>
</dbReference>
<dbReference type="InterPro" id="IPR001789">
    <property type="entry name" value="Sig_transdc_resp-reg_receiver"/>
</dbReference>
<dbReference type="FunFam" id="3.40.50.2300:FF:000001">
    <property type="entry name" value="DNA-binding response regulator PhoB"/>
    <property type="match status" value="1"/>
</dbReference>
<dbReference type="SMART" id="SM00448">
    <property type="entry name" value="REC"/>
    <property type="match status" value="1"/>
</dbReference>
<evidence type="ECO:0000259" key="9">
    <source>
        <dbReference type="PROSITE" id="PS51755"/>
    </source>
</evidence>
<dbReference type="RefSeq" id="WP_073111504.1">
    <property type="nucleotide sequence ID" value="NZ_FQYN01000008.1"/>
</dbReference>
<organism evidence="10 11">
    <name type="scientific">Hymenobacter daecheongensis DSM 21074</name>
    <dbReference type="NCBI Taxonomy" id="1121955"/>
    <lineage>
        <taxon>Bacteria</taxon>
        <taxon>Pseudomonadati</taxon>
        <taxon>Bacteroidota</taxon>
        <taxon>Cytophagia</taxon>
        <taxon>Cytophagales</taxon>
        <taxon>Hymenobacteraceae</taxon>
        <taxon>Hymenobacter</taxon>
    </lineage>
</organism>
<dbReference type="PROSITE" id="PS51755">
    <property type="entry name" value="OMPR_PHOB"/>
    <property type="match status" value="1"/>
</dbReference>
<evidence type="ECO:0000313" key="11">
    <source>
        <dbReference type="Proteomes" id="UP000184418"/>
    </source>
</evidence>
<sequence length="227" mass="25455">MKILLVEDEPKVASFLQKGLTEQDHSVDTAADGLTGMRLALSNSYDLIILDNLLPGLNGLEVCRQVRAQNTKVPILMLTALGETDDKIRGLDAGADDYLVKPFAFQELLARIRALARRRHEVPTPGTVLQLADLTLDPARKLVQRAGHAIQLTAREFALLEYLLRNQNRVVSRVDILEQVWETSFDTGSNVIDVYINFLRKKVDKDFTPKLIHTLVGMGYVMKEEGF</sequence>
<dbReference type="Pfam" id="PF00072">
    <property type="entry name" value="Response_reg"/>
    <property type="match status" value="1"/>
</dbReference>
<keyword evidence="2" id="KW-0902">Two-component regulatory system</keyword>
<evidence type="ECO:0000256" key="5">
    <source>
        <dbReference type="ARBA" id="ARBA00023163"/>
    </source>
</evidence>
<dbReference type="AlphaFoldDB" id="A0A1M6KIT4"/>
<evidence type="ECO:0000256" key="1">
    <source>
        <dbReference type="ARBA" id="ARBA00022553"/>
    </source>
</evidence>
<keyword evidence="11" id="KW-1185">Reference proteome</keyword>
<dbReference type="GO" id="GO:0005829">
    <property type="term" value="C:cytosol"/>
    <property type="evidence" value="ECO:0007669"/>
    <property type="project" value="TreeGrafter"/>
</dbReference>
<evidence type="ECO:0000256" key="2">
    <source>
        <dbReference type="ARBA" id="ARBA00023012"/>
    </source>
</evidence>
<evidence type="ECO:0000256" key="6">
    <source>
        <dbReference type="PROSITE-ProRule" id="PRU00169"/>
    </source>
</evidence>
<dbReference type="GO" id="GO:0032993">
    <property type="term" value="C:protein-DNA complex"/>
    <property type="evidence" value="ECO:0007669"/>
    <property type="project" value="TreeGrafter"/>
</dbReference>
<proteinExistence type="predicted"/>
<dbReference type="InterPro" id="IPR036388">
    <property type="entry name" value="WH-like_DNA-bd_sf"/>
</dbReference>
<dbReference type="InterPro" id="IPR039420">
    <property type="entry name" value="WalR-like"/>
</dbReference>
<dbReference type="PANTHER" id="PTHR48111:SF22">
    <property type="entry name" value="REGULATOR OF RPOS"/>
    <property type="match status" value="1"/>
</dbReference>
<keyword evidence="4 7" id="KW-0238">DNA-binding</keyword>
<dbReference type="Gene3D" id="3.40.50.2300">
    <property type="match status" value="1"/>
</dbReference>
<evidence type="ECO:0000259" key="8">
    <source>
        <dbReference type="PROSITE" id="PS50110"/>
    </source>
</evidence>
<keyword evidence="3" id="KW-0805">Transcription regulation</keyword>
<dbReference type="Gene3D" id="1.10.10.10">
    <property type="entry name" value="Winged helix-like DNA-binding domain superfamily/Winged helix DNA-binding domain"/>
    <property type="match status" value="1"/>
</dbReference>
<dbReference type="GO" id="GO:0000976">
    <property type="term" value="F:transcription cis-regulatory region binding"/>
    <property type="evidence" value="ECO:0007669"/>
    <property type="project" value="TreeGrafter"/>
</dbReference>
<feature type="DNA-binding region" description="OmpR/PhoB-type" evidence="7">
    <location>
        <begin position="126"/>
        <end position="224"/>
    </location>
</feature>
<keyword evidence="5" id="KW-0804">Transcription</keyword>
<dbReference type="PANTHER" id="PTHR48111">
    <property type="entry name" value="REGULATOR OF RPOS"/>
    <property type="match status" value="1"/>
</dbReference>
<dbReference type="Gene3D" id="6.10.250.690">
    <property type="match status" value="1"/>
</dbReference>
<dbReference type="InterPro" id="IPR011006">
    <property type="entry name" value="CheY-like_superfamily"/>
</dbReference>
<dbReference type="STRING" id="1121955.SAMN02745146_3452"/>
<reference evidence="10 11" key="1">
    <citation type="submission" date="2016-11" db="EMBL/GenBank/DDBJ databases">
        <authorList>
            <person name="Jaros S."/>
            <person name="Januszkiewicz K."/>
            <person name="Wedrychowicz H."/>
        </authorList>
    </citation>
    <scope>NUCLEOTIDE SEQUENCE [LARGE SCALE GENOMIC DNA]</scope>
    <source>
        <strain evidence="10 11">DSM 21074</strain>
    </source>
</reference>
<feature type="domain" description="OmpR/PhoB-type" evidence="9">
    <location>
        <begin position="126"/>
        <end position="224"/>
    </location>
</feature>
<evidence type="ECO:0000256" key="3">
    <source>
        <dbReference type="ARBA" id="ARBA00023015"/>
    </source>
</evidence>
<feature type="modified residue" description="4-aspartylphosphate" evidence="6">
    <location>
        <position position="51"/>
    </location>
</feature>
<dbReference type="Pfam" id="PF00486">
    <property type="entry name" value="Trans_reg_C"/>
    <property type="match status" value="1"/>
</dbReference>
<dbReference type="SUPFAM" id="SSF52172">
    <property type="entry name" value="CheY-like"/>
    <property type="match status" value="1"/>
</dbReference>
<dbReference type="OrthoDB" id="9774822at2"/>
<keyword evidence="1 6" id="KW-0597">Phosphoprotein</keyword>